<dbReference type="AlphaFoldDB" id="A0AAN6SEC2"/>
<evidence type="ECO:0000313" key="8">
    <source>
        <dbReference type="EMBL" id="KAK3949851.1"/>
    </source>
</evidence>
<evidence type="ECO:0000256" key="3">
    <source>
        <dbReference type="ARBA" id="ARBA00022490"/>
    </source>
</evidence>
<dbReference type="Proteomes" id="UP001303222">
    <property type="component" value="Unassembled WGS sequence"/>
</dbReference>
<reference evidence="8" key="1">
    <citation type="journal article" date="2023" name="Mol. Phylogenet. Evol.">
        <title>Genome-scale phylogeny and comparative genomics of the fungal order Sordariales.</title>
        <authorList>
            <person name="Hensen N."/>
            <person name="Bonometti L."/>
            <person name="Westerberg I."/>
            <person name="Brannstrom I.O."/>
            <person name="Guillou S."/>
            <person name="Cros-Aarteil S."/>
            <person name="Calhoun S."/>
            <person name="Haridas S."/>
            <person name="Kuo A."/>
            <person name="Mondo S."/>
            <person name="Pangilinan J."/>
            <person name="Riley R."/>
            <person name="LaButti K."/>
            <person name="Andreopoulos B."/>
            <person name="Lipzen A."/>
            <person name="Chen C."/>
            <person name="Yan M."/>
            <person name="Daum C."/>
            <person name="Ng V."/>
            <person name="Clum A."/>
            <person name="Steindorff A."/>
            <person name="Ohm R.A."/>
            <person name="Martin F."/>
            <person name="Silar P."/>
            <person name="Natvig D.O."/>
            <person name="Lalanne C."/>
            <person name="Gautier V."/>
            <person name="Ament-Velasquez S.L."/>
            <person name="Kruys A."/>
            <person name="Hutchinson M.I."/>
            <person name="Powell A.J."/>
            <person name="Barry K."/>
            <person name="Miller A.N."/>
            <person name="Grigoriev I.V."/>
            <person name="Debuchy R."/>
            <person name="Gladieux P."/>
            <person name="Hiltunen Thoren M."/>
            <person name="Johannesson H."/>
        </authorList>
    </citation>
    <scope>NUCLEOTIDE SEQUENCE</scope>
    <source>
        <strain evidence="8">CBS 626.80</strain>
    </source>
</reference>
<dbReference type="GO" id="GO:0010485">
    <property type="term" value="F:histone H4 acetyltransferase activity"/>
    <property type="evidence" value="ECO:0007669"/>
    <property type="project" value="InterPro"/>
</dbReference>
<accession>A0AAN6SEC2</accession>
<dbReference type="PANTHER" id="PTHR20531:SF1">
    <property type="entry name" value="N-ALPHA-ACETYLTRANSFERASE 40"/>
    <property type="match status" value="1"/>
</dbReference>
<comment type="subcellular location">
    <subcellularLocation>
        <location evidence="2">Cytoplasm</location>
    </subcellularLocation>
    <subcellularLocation>
        <location evidence="1">Nucleus</location>
    </subcellularLocation>
</comment>
<evidence type="ECO:0000256" key="5">
    <source>
        <dbReference type="ARBA" id="ARBA00023242"/>
    </source>
</evidence>
<feature type="compositionally biased region" description="Basic and acidic residues" evidence="7">
    <location>
        <begin position="70"/>
        <end position="80"/>
    </location>
</feature>
<feature type="region of interest" description="Disordered" evidence="7">
    <location>
        <begin position="93"/>
        <end position="114"/>
    </location>
</feature>
<evidence type="ECO:0000313" key="9">
    <source>
        <dbReference type="Proteomes" id="UP001303222"/>
    </source>
</evidence>
<dbReference type="GO" id="GO:1990189">
    <property type="term" value="F:protein N-terminal-serine acetyltransferase activity"/>
    <property type="evidence" value="ECO:0007669"/>
    <property type="project" value="TreeGrafter"/>
</dbReference>
<protein>
    <submittedName>
        <fullName evidence="8">Uncharacterized protein</fullName>
    </submittedName>
</protein>
<name>A0AAN6SEC2_9PEZI</name>
<keyword evidence="3" id="KW-0963">Cytoplasm</keyword>
<evidence type="ECO:0000256" key="2">
    <source>
        <dbReference type="ARBA" id="ARBA00004496"/>
    </source>
</evidence>
<keyword evidence="5" id="KW-0539">Nucleus</keyword>
<dbReference type="GO" id="GO:0005737">
    <property type="term" value="C:cytoplasm"/>
    <property type="evidence" value="ECO:0007669"/>
    <property type="project" value="UniProtKB-SubCell"/>
</dbReference>
<sequence length="219" mass="24385">MAVSLKLGAGHPSCLGTGGRVWDPACCPDDVAVQGQDSGSLEKLSRGRLAYPRTQSRSAGKHRRSGAGHPIERANRKTDKDFISDYLQPSVSSTLHKSPAAAQPPPKPWTTKWTHPKTGTAYTISLVQSSKLTKEELQACFDLIKETSYDDYQNSKDKWQPRKKMEEMKSPGLRYVLVKEKDESNDGSIRAFTSLMPTYEEGQPVVYCYEIHLKPELQG</sequence>
<evidence type="ECO:0000256" key="1">
    <source>
        <dbReference type="ARBA" id="ARBA00004123"/>
    </source>
</evidence>
<organism evidence="8 9">
    <name type="scientific">Pseudoneurospora amorphoporcata</name>
    <dbReference type="NCBI Taxonomy" id="241081"/>
    <lineage>
        <taxon>Eukaryota</taxon>
        <taxon>Fungi</taxon>
        <taxon>Dikarya</taxon>
        <taxon>Ascomycota</taxon>
        <taxon>Pezizomycotina</taxon>
        <taxon>Sordariomycetes</taxon>
        <taxon>Sordariomycetidae</taxon>
        <taxon>Sordariales</taxon>
        <taxon>Sordariaceae</taxon>
        <taxon>Pseudoneurospora</taxon>
    </lineage>
</organism>
<proteinExistence type="predicted"/>
<keyword evidence="4" id="KW-0808">Transferase</keyword>
<evidence type="ECO:0000256" key="6">
    <source>
        <dbReference type="ARBA" id="ARBA00023315"/>
    </source>
</evidence>
<dbReference type="GO" id="GO:0043998">
    <property type="term" value="F:histone H2A acetyltransferase activity"/>
    <property type="evidence" value="ECO:0007669"/>
    <property type="project" value="InterPro"/>
</dbReference>
<dbReference type="InterPro" id="IPR039949">
    <property type="entry name" value="NAA40"/>
</dbReference>
<dbReference type="PANTHER" id="PTHR20531">
    <property type="entry name" value="N-ALPHA-ACETYLTRANSFERASE 40"/>
    <property type="match status" value="1"/>
</dbReference>
<keyword evidence="6" id="KW-0012">Acyltransferase</keyword>
<evidence type="ECO:0000256" key="7">
    <source>
        <dbReference type="SAM" id="MobiDB-lite"/>
    </source>
</evidence>
<comment type="caution">
    <text evidence="8">The sequence shown here is derived from an EMBL/GenBank/DDBJ whole genome shotgun (WGS) entry which is preliminary data.</text>
</comment>
<dbReference type="Gene3D" id="3.40.630.30">
    <property type="match status" value="1"/>
</dbReference>
<keyword evidence="9" id="KW-1185">Reference proteome</keyword>
<dbReference type="GO" id="GO:0005634">
    <property type="term" value="C:nucleus"/>
    <property type="evidence" value="ECO:0007669"/>
    <property type="project" value="UniProtKB-SubCell"/>
</dbReference>
<reference evidence="8" key="2">
    <citation type="submission" date="2023-06" db="EMBL/GenBank/DDBJ databases">
        <authorList>
            <consortium name="Lawrence Berkeley National Laboratory"/>
            <person name="Mondo S.J."/>
            <person name="Hensen N."/>
            <person name="Bonometti L."/>
            <person name="Westerberg I."/>
            <person name="Brannstrom I.O."/>
            <person name="Guillou S."/>
            <person name="Cros-Aarteil S."/>
            <person name="Calhoun S."/>
            <person name="Haridas S."/>
            <person name="Kuo A."/>
            <person name="Pangilinan J."/>
            <person name="Riley R."/>
            <person name="Labutti K."/>
            <person name="Andreopoulos B."/>
            <person name="Lipzen A."/>
            <person name="Chen C."/>
            <person name="Yanf M."/>
            <person name="Daum C."/>
            <person name="Ng V."/>
            <person name="Clum A."/>
            <person name="Steindorff A."/>
            <person name="Ohm R."/>
            <person name="Martin F."/>
            <person name="Silar P."/>
            <person name="Natvig D."/>
            <person name="Lalanne C."/>
            <person name="Gautier V."/>
            <person name="Ament-Velasquez S.L."/>
            <person name="Kruys A."/>
            <person name="Hutchinson M.I."/>
            <person name="Powell A.J."/>
            <person name="Barry K."/>
            <person name="Miller A.N."/>
            <person name="Grigoriev I.V."/>
            <person name="Debuchy R."/>
            <person name="Gladieux P."/>
            <person name="Thoren M.H."/>
            <person name="Johannesson H."/>
        </authorList>
    </citation>
    <scope>NUCLEOTIDE SEQUENCE</scope>
    <source>
        <strain evidence="8">CBS 626.80</strain>
    </source>
</reference>
<gene>
    <name evidence="8" type="ORF">QBC32DRAFT_372464</name>
</gene>
<feature type="region of interest" description="Disordered" evidence="7">
    <location>
        <begin position="33"/>
        <end position="80"/>
    </location>
</feature>
<evidence type="ECO:0000256" key="4">
    <source>
        <dbReference type="ARBA" id="ARBA00022679"/>
    </source>
</evidence>
<dbReference type="EMBL" id="MU859199">
    <property type="protein sequence ID" value="KAK3949851.1"/>
    <property type="molecule type" value="Genomic_DNA"/>
</dbReference>